<accession>A0A1X0JTS1</accession>
<reference evidence="4 5" key="1">
    <citation type="submission" date="2017-02" db="EMBL/GenBank/DDBJ databases">
        <title>The new phylogeny of genus Mycobacterium.</title>
        <authorList>
            <person name="Tortoli E."/>
            <person name="Trovato A."/>
            <person name="Cirillo D.M."/>
        </authorList>
    </citation>
    <scope>NUCLEOTIDE SEQUENCE [LARGE SCALE GENOMIC DNA]</scope>
    <source>
        <strain evidence="4 5">DSM 44338</strain>
    </source>
</reference>
<dbReference type="SUPFAM" id="SSF53474">
    <property type="entry name" value="alpha/beta-Hydrolases"/>
    <property type="match status" value="1"/>
</dbReference>
<dbReference type="PANTHER" id="PTHR48081">
    <property type="entry name" value="AB HYDROLASE SUPERFAMILY PROTEIN C4A8.06C"/>
    <property type="match status" value="1"/>
</dbReference>
<proteinExistence type="inferred from homology"/>
<evidence type="ECO:0000256" key="1">
    <source>
        <dbReference type="ARBA" id="ARBA00010515"/>
    </source>
</evidence>
<dbReference type="InterPro" id="IPR013094">
    <property type="entry name" value="AB_hydrolase_3"/>
</dbReference>
<evidence type="ECO:0000256" key="2">
    <source>
        <dbReference type="ARBA" id="ARBA00022801"/>
    </source>
</evidence>
<evidence type="ECO:0000313" key="4">
    <source>
        <dbReference type="EMBL" id="ORB66201.1"/>
    </source>
</evidence>
<feature type="domain" description="Alpha/beta hydrolase fold-3" evidence="3">
    <location>
        <begin position="99"/>
        <end position="303"/>
    </location>
</feature>
<dbReference type="PROSITE" id="PS01173">
    <property type="entry name" value="LIPASE_GDXG_HIS"/>
    <property type="match status" value="1"/>
</dbReference>
<organism evidence="4 5">
    <name type="scientific">Mycolicibacterium tusciae</name>
    <dbReference type="NCBI Taxonomy" id="75922"/>
    <lineage>
        <taxon>Bacteria</taxon>
        <taxon>Bacillati</taxon>
        <taxon>Actinomycetota</taxon>
        <taxon>Actinomycetes</taxon>
        <taxon>Mycobacteriales</taxon>
        <taxon>Mycobacteriaceae</taxon>
        <taxon>Mycolicibacterium</taxon>
    </lineage>
</organism>
<dbReference type="RefSeq" id="WP_083125374.1">
    <property type="nucleotide sequence ID" value="NZ_MVIM01000004.1"/>
</dbReference>
<dbReference type="AlphaFoldDB" id="A0A1X0JTS1"/>
<dbReference type="InterPro" id="IPR002168">
    <property type="entry name" value="Lipase_GDXG_HIS_AS"/>
</dbReference>
<dbReference type="STRING" id="75922.BST47_10045"/>
<sequence>MLPREGGYTALKSDPHGKPSFASILVALAARSLFRPLTQVLPPNQAGLSIMDAVLRAALVGSGPRRGVQVARVDQPFDGNWVRGDWILGPGVDKDCPPILYIHGGAFAMCSPRTHRGLLGELSAASGRPVFAVQYRLAPRHPYPAAADDALNAYRWLTCDRPGGPRGGSVAVAGDSGGGQLAVATALGAHTHGLPAPDAMLLMSPVLDLTCQLALARDLRRRDPFASALSAARSLGLYVGCADPTDPRISVLDADLRDMPPTLIQVGGREMLLDDARRFADRMQLFESSVKLQVWRGQIHVFQAMFRVLPEARAALRSAGVFLSGSGTRCYQMSEE</sequence>
<gene>
    <name evidence="4" type="ORF">BST47_10045</name>
</gene>
<dbReference type="PANTHER" id="PTHR48081:SF30">
    <property type="entry name" value="ACETYL-HYDROLASE LIPR-RELATED"/>
    <property type="match status" value="1"/>
</dbReference>
<dbReference type="Pfam" id="PF07859">
    <property type="entry name" value="Abhydrolase_3"/>
    <property type="match status" value="1"/>
</dbReference>
<keyword evidence="2 4" id="KW-0378">Hydrolase</keyword>
<comment type="caution">
    <text evidence="4">The sequence shown here is derived from an EMBL/GenBank/DDBJ whole genome shotgun (WGS) entry which is preliminary data.</text>
</comment>
<keyword evidence="5" id="KW-1185">Reference proteome</keyword>
<comment type="similarity">
    <text evidence="1">Belongs to the 'GDXG' lipolytic enzyme family.</text>
</comment>
<dbReference type="Gene3D" id="3.40.50.1820">
    <property type="entry name" value="alpha/beta hydrolase"/>
    <property type="match status" value="1"/>
</dbReference>
<dbReference type="Proteomes" id="UP000192411">
    <property type="component" value="Unassembled WGS sequence"/>
</dbReference>
<protein>
    <submittedName>
        <fullName evidence="4">Alpha/beta hydrolase</fullName>
    </submittedName>
</protein>
<dbReference type="GO" id="GO:0004806">
    <property type="term" value="F:triacylglycerol lipase activity"/>
    <property type="evidence" value="ECO:0007669"/>
    <property type="project" value="TreeGrafter"/>
</dbReference>
<dbReference type="EMBL" id="MVIM01000004">
    <property type="protein sequence ID" value="ORB66201.1"/>
    <property type="molecule type" value="Genomic_DNA"/>
</dbReference>
<dbReference type="OrthoDB" id="128186at2"/>
<name>A0A1X0JTS1_9MYCO</name>
<dbReference type="InterPro" id="IPR029058">
    <property type="entry name" value="AB_hydrolase_fold"/>
</dbReference>
<dbReference type="InterPro" id="IPR050300">
    <property type="entry name" value="GDXG_lipolytic_enzyme"/>
</dbReference>
<evidence type="ECO:0000259" key="3">
    <source>
        <dbReference type="Pfam" id="PF07859"/>
    </source>
</evidence>
<evidence type="ECO:0000313" key="5">
    <source>
        <dbReference type="Proteomes" id="UP000192411"/>
    </source>
</evidence>